<sequence length="301" mass="33856">MNTTTCGPDLPINSIGQYLKNYFGKKTIKLSLDGGFTCPNRDGSKGTGGCIFCSADGSGDFASNIEDQIRLLSDKWPDSNHLAYFQNHTNTYASVAELREKYETALNHPGIAGLAIATRPDCLSEPIYELLSEINQKTFLWVELGLQTIHQQTAERINRCYSLEVYDQAVKRLTELGIRTVVHVIFGLPGESKQDMLDSIRYVCTSPIFGLKIHMLNVVKGSQMETLYPDYTSFSSIDEYVQLVADALELIPPEITIHRMSADAPRPILISPEWSYQKRTILNGIHRELRKRNSWQGKNCT</sequence>
<dbReference type="GO" id="GO:0003824">
    <property type="term" value="F:catalytic activity"/>
    <property type="evidence" value="ECO:0007669"/>
    <property type="project" value="InterPro"/>
</dbReference>
<dbReference type="Pfam" id="PF16199">
    <property type="entry name" value="Radical_SAM_C"/>
    <property type="match status" value="1"/>
</dbReference>
<dbReference type="SMART" id="SM00729">
    <property type="entry name" value="Elp3"/>
    <property type="match status" value="1"/>
</dbReference>
<dbReference type="Gene3D" id="3.80.30.20">
    <property type="entry name" value="tm_1862 like domain"/>
    <property type="match status" value="1"/>
</dbReference>
<keyword evidence="3" id="KW-0949">S-adenosyl-L-methionine</keyword>
<dbReference type="AlphaFoldDB" id="A0A858BV80"/>
<dbReference type="InterPro" id="IPR058240">
    <property type="entry name" value="rSAM_sf"/>
</dbReference>
<evidence type="ECO:0000256" key="3">
    <source>
        <dbReference type="ARBA" id="ARBA00022691"/>
    </source>
</evidence>
<keyword evidence="6" id="KW-0411">Iron-sulfur</keyword>
<evidence type="ECO:0000256" key="5">
    <source>
        <dbReference type="ARBA" id="ARBA00023004"/>
    </source>
</evidence>
<dbReference type="EMBL" id="CP048649">
    <property type="protein sequence ID" value="QIB69961.1"/>
    <property type="molecule type" value="Genomic_DNA"/>
</dbReference>
<dbReference type="GO" id="GO:0046872">
    <property type="term" value="F:metal ion binding"/>
    <property type="evidence" value="ECO:0007669"/>
    <property type="project" value="UniProtKB-KW"/>
</dbReference>
<dbReference type="CDD" id="cd01335">
    <property type="entry name" value="Radical_SAM"/>
    <property type="match status" value="1"/>
</dbReference>
<feature type="domain" description="Radical SAM core" evidence="7">
    <location>
        <begin position="22"/>
        <end position="254"/>
    </location>
</feature>
<dbReference type="PANTHER" id="PTHR11135">
    <property type="entry name" value="HISTONE ACETYLTRANSFERASE-RELATED"/>
    <property type="match status" value="1"/>
</dbReference>
<dbReference type="SFLD" id="SFLDG01086">
    <property type="entry name" value="elongater_protein-like"/>
    <property type="match status" value="1"/>
</dbReference>
<evidence type="ECO:0000256" key="4">
    <source>
        <dbReference type="ARBA" id="ARBA00022723"/>
    </source>
</evidence>
<keyword evidence="5" id="KW-0408">Iron</keyword>
<dbReference type="NCBIfam" id="TIGR01212">
    <property type="entry name" value="TIGR01212 family radical SAM protein"/>
    <property type="match status" value="1"/>
</dbReference>
<dbReference type="InterPro" id="IPR039661">
    <property type="entry name" value="ELP3"/>
</dbReference>
<dbReference type="RefSeq" id="WP_163067201.1">
    <property type="nucleotide sequence ID" value="NZ_CP048649.1"/>
</dbReference>
<keyword evidence="2" id="KW-0004">4Fe-4S</keyword>
<reference evidence="8 9" key="1">
    <citation type="submission" date="2020-02" db="EMBL/GenBank/DDBJ databases">
        <authorList>
            <person name="Kim Y.B."/>
            <person name="Roh S.W."/>
        </authorList>
    </citation>
    <scope>NUCLEOTIDE SEQUENCE [LARGE SCALE GENOMIC DNA]</scope>
    <source>
        <strain evidence="8 9">DSM 103574</strain>
    </source>
</reference>
<organism evidence="8 9">
    <name type="scientific">Aminipila butyrica</name>
    <dbReference type="NCBI Taxonomy" id="433296"/>
    <lineage>
        <taxon>Bacteria</taxon>
        <taxon>Bacillati</taxon>
        <taxon>Bacillota</taxon>
        <taxon>Clostridia</taxon>
        <taxon>Peptostreptococcales</taxon>
        <taxon>Anaerovoracaceae</taxon>
        <taxon>Aminipila</taxon>
    </lineage>
</organism>
<dbReference type="Pfam" id="PF04055">
    <property type="entry name" value="Radical_SAM"/>
    <property type="match status" value="1"/>
</dbReference>
<evidence type="ECO:0000313" key="9">
    <source>
        <dbReference type="Proteomes" id="UP000466848"/>
    </source>
</evidence>
<dbReference type="SFLD" id="SFLDS00029">
    <property type="entry name" value="Radical_SAM"/>
    <property type="match status" value="1"/>
</dbReference>
<dbReference type="PROSITE" id="PS51918">
    <property type="entry name" value="RADICAL_SAM"/>
    <property type="match status" value="1"/>
</dbReference>
<dbReference type="GO" id="GO:0051539">
    <property type="term" value="F:4 iron, 4 sulfur cluster binding"/>
    <property type="evidence" value="ECO:0007669"/>
    <property type="project" value="UniProtKB-KW"/>
</dbReference>
<dbReference type="Proteomes" id="UP000466848">
    <property type="component" value="Chromosome"/>
</dbReference>
<proteinExistence type="predicted"/>
<gene>
    <name evidence="8" type="ORF">Ami103574_11790</name>
</gene>
<dbReference type="SUPFAM" id="SSF102114">
    <property type="entry name" value="Radical SAM enzymes"/>
    <property type="match status" value="1"/>
</dbReference>
<comment type="cofactor">
    <cofactor evidence="1">
        <name>[4Fe-4S] cluster</name>
        <dbReference type="ChEBI" id="CHEBI:49883"/>
    </cofactor>
</comment>
<dbReference type="InterPro" id="IPR007197">
    <property type="entry name" value="rSAM"/>
</dbReference>
<accession>A0A858BV80</accession>
<protein>
    <submittedName>
        <fullName evidence="8">TIGR01212 family radical SAM protein</fullName>
    </submittedName>
</protein>
<dbReference type="PANTHER" id="PTHR11135:SF1">
    <property type="entry name" value="PROTEIN YHCC"/>
    <property type="match status" value="1"/>
</dbReference>
<dbReference type="InterPro" id="IPR005911">
    <property type="entry name" value="YhcC-like"/>
</dbReference>
<keyword evidence="9" id="KW-1185">Reference proteome</keyword>
<evidence type="ECO:0000259" key="7">
    <source>
        <dbReference type="PROSITE" id="PS51918"/>
    </source>
</evidence>
<dbReference type="InterPro" id="IPR023404">
    <property type="entry name" value="rSAM_horseshoe"/>
</dbReference>
<name>A0A858BV80_9FIRM</name>
<evidence type="ECO:0000256" key="1">
    <source>
        <dbReference type="ARBA" id="ARBA00001966"/>
    </source>
</evidence>
<evidence type="ECO:0000256" key="6">
    <source>
        <dbReference type="ARBA" id="ARBA00023014"/>
    </source>
</evidence>
<dbReference type="InterPro" id="IPR032432">
    <property type="entry name" value="Radical_SAM_C"/>
</dbReference>
<dbReference type="InterPro" id="IPR006638">
    <property type="entry name" value="Elp3/MiaA/NifB-like_rSAM"/>
</dbReference>
<evidence type="ECO:0000313" key="8">
    <source>
        <dbReference type="EMBL" id="QIB69961.1"/>
    </source>
</evidence>
<evidence type="ECO:0000256" key="2">
    <source>
        <dbReference type="ARBA" id="ARBA00022485"/>
    </source>
</evidence>
<keyword evidence="4" id="KW-0479">Metal-binding</keyword>
<dbReference type="KEGG" id="abut:Ami103574_11790"/>
<dbReference type="SFLD" id="SFLDG01091">
    <property type="entry name" value="uncharacterized_CHP01210-like"/>
    <property type="match status" value="1"/>
</dbReference>